<dbReference type="PANTHER" id="PTHR13479">
    <property type="entry name" value="30S RIBOSOMAL PROTEIN S18"/>
    <property type="match status" value="1"/>
</dbReference>
<dbReference type="Proteomes" id="UP000036403">
    <property type="component" value="Unassembled WGS sequence"/>
</dbReference>
<dbReference type="InterPro" id="IPR036870">
    <property type="entry name" value="Ribosomal_bS18_sf"/>
</dbReference>
<dbReference type="Pfam" id="PF01084">
    <property type="entry name" value="Ribosomal_S18"/>
    <property type="match status" value="1"/>
</dbReference>
<dbReference type="InterPro" id="IPR001648">
    <property type="entry name" value="Ribosomal_bS18"/>
</dbReference>
<dbReference type="STRING" id="67767.A0A0J7L262"/>
<dbReference type="EMBL" id="LBMM01001227">
    <property type="protein sequence ID" value="KMQ96688.1"/>
    <property type="molecule type" value="Genomic_DNA"/>
</dbReference>
<dbReference type="OrthoDB" id="10054543at2759"/>
<sequence>MATLCRYIKQFGKSLMISEPNRNISLSATACLRESEFAILNTTLSNRELIEKKEGKVLTVEAHYVPQKKEHLQLKLECNACSLCATGLDVKHTDVLILSQFLRTDGCMLPRRITGLCDVQQKRITVLVAMAQKAGLMPNIAPKRSKMDPKRRRDWKKFNTYFDEDTIKYRYRN</sequence>
<dbReference type="PANTHER" id="PTHR13479:SF66">
    <property type="entry name" value="LARGE RIBOSOMAL SUBUNIT PROTEIN ML66"/>
    <property type="match status" value="1"/>
</dbReference>
<dbReference type="GO" id="GO:0070181">
    <property type="term" value="F:small ribosomal subunit rRNA binding"/>
    <property type="evidence" value="ECO:0007669"/>
    <property type="project" value="TreeGrafter"/>
</dbReference>
<keyword evidence="4" id="KW-1185">Reference proteome</keyword>
<keyword evidence="2" id="KW-0687">Ribonucleoprotein</keyword>
<keyword evidence="1 3" id="KW-0689">Ribosomal protein</keyword>
<dbReference type="GO" id="GO:0005763">
    <property type="term" value="C:mitochondrial small ribosomal subunit"/>
    <property type="evidence" value="ECO:0007669"/>
    <property type="project" value="TreeGrafter"/>
</dbReference>
<evidence type="ECO:0000256" key="2">
    <source>
        <dbReference type="ARBA" id="ARBA00023274"/>
    </source>
</evidence>
<dbReference type="AlphaFoldDB" id="A0A0J7L262"/>
<dbReference type="SUPFAM" id="SSF46911">
    <property type="entry name" value="Ribosomal protein S18"/>
    <property type="match status" value="1"/>
</dbReference>
<dbReference type="PaxDb" id="67767-A0A0J7L262"/>
<evidence type="ECO:0000256" key="1">
    <source>
        <dbReference type="ARBA" id="ARBA00022980"/>
    </source>
</evidence>
<evidence type="ECO:0000313" key="4">
    <source>
        <dbReference type="Proteomes" id="UP000036403"/>
    </source>
</evidence>
<evidence type="ECO:0000313" key="3">
    <source>
        <dbReference type="EMBL" id="KMQ96688.1"/>
    </source>
</evidence>
<gene>
    <name evidence="3" type="ORF">RF55_3010</name>
</gene>
<dbReference type="Gene3D" id="4.10.640.10">
    <property type="entry name" value="Ribosomal protein S18"/>
    <property type="match status" value="1"/>
</dbReference>
<comment type="caution">
    <text evidence="3">The sequence shown here is derived from an EMBL/GenBank/DDBJ whole genome shotgun (WGS) entry which is preliminary data.</text>
</comment>
<reference evidence="3 4" key="1">
    <citation type="submission" date="2015-04" db="EMBL/GenBank/DDBJ databases">
        <title>Lasius niger genome sequencing.</title>
        <authorList>
            <person name="Konorov E.A."/>
            <person name="Nikitin M.A."/>
            <person name="Kirill M.V."/>
            <person name="Chang P."/>
        </authorList>
    </citation>
    <scope>NUCLEOTIDE SEQUENCE [LARGE SCALE GENOMIC DNA]</scope>
    <source>
        <tissue evidence="3">Whole</tissue>
    </source>
</reference>
<protein>
    <submittedName>
        <fullName evidence="3">28s ribosomal protein mitochondrial</fullName>
    </submittedName>
</protein>
<dbReference type="GO" id="GO:0032543">
    <property type="term" value="P:mitochondrial translation"/>
    <property type="evidence" value="ECO:0007669"/>
    <property type="project" value="TreeGrafter"/>
</dbReference>
<accession>A0A0J7L262</accession>
<name>A0A0J7L262_LASNI</name>
<proteinExistence type="predicted"/>
<organism evidence="3 4">
    <name type="scientific">Lasius niger</name>
    <name type="common">Black garden ant</name>
    <dbReference type="NCBI Taxonomy" id="67767"/>
    <lineage>
        <taxon>Eukaryota</taxon>
        <taxon>Metazoa</taxon>
        <taxon>Ecdysozoa</taxon>
        <taxon>Arthropoda</taxon>
        <taxon>Hexapoda</taxon>
        <taxon>Insecta</taxon>
        <taxon>Pterygota</taxon>
        <taxon>Neoptera</taxon>
        <taxon>Endopterygota</taxon>
        <taxon>Hymenoptera</taxon>
        <taxon>Apocrita</taxon>
        <taxon>Aculeata</taxon>
        <taxon>Formicoidea</taxon>
        <taxon>Formicidae</taxon>
        <taxon>Formicinae</taxon>
        <taxon>Lasius</taxon>
        <taxon>Lasius</taxon>
    </lineage>
</organism>
<dbReference type="GO" id="GO:0003735">
    <property type="term" value="F:structural constituent of ribosome"/>
    <property type="evidence" value="ECO:0007669"/>
    <property type="project" value="InterPro"/>
</dbReference>